<dbReference type="STRING" id="202955.GCA_000759995_03282"/>
<sequence length="547" mass="63750">MSLSTSYSEFNQQLLLKLTLGQQFKQTVKVPNELQVYAPQQIDSAQDLLVLNQYWVLMQQAGYQAQAQGVPETIQKNMTNTAQVYNEKPLDYELVQILKWVVAQESPFLYQDWVNQIFKLAQLQQQVIPRYLVLKVLPLCRNPVLLASVLPEFAFQGDVTTRLDDAKRVWKYVKQQDAAPLIRQLLKLKSSEWSFLMSQLCGQLPNFIHQYIAEFWSQSIQRNHLQSHAESLVTYNMPVTQFEALYQHVKTLEPQNAATVSSNAALAFYLYYQDNALYNEVMALVRACLSYDAQAKKVKFDINLDQDDALNDYGFFDREANLVESRKSLKTAYQSAQVEQAYQAFCASSQGVLYLKRILIQLPLAYWLELFGAWEHLFLLHSQQKDSLWNAFIVCCYREQRHDLALWFYQHQVKWCEAVTASSGNMFERELVFTLLDQEPATGLLLKQLESHYQNQDLEHFWLLFQRAKALHDVQNISEMAVVLLQHAYANLDLQQDQKKFALLKERAQWLILQAYPIDISSLQALFSISEWKQLIQFNQYKQKLIA</sequence>
<reference evidence="1 2" key="1">
    <citation type="submission" date="2013-10" db="EMBL/GenBank/DDBJ databases">
        <title>The Genome Sequence of Acinetobacter tjernbergiae CIP107465.</title>
        <authorList>
            <consortium name="The Broad Institute Genomics Platform"/>
            <consortium name="The Broad Institute Genome Sequencing Center for Infectious Disease"/>
            <person name="Cerqueira G."/>
            <person name="Feldgarden M."/>
            <person name="Courvalin P."/>
            <person name="Grillot-Courvalin C."/>
            <person name="Clermont D."/>
            <person name="Rocha E."/>
            <person name="Yoon E.-J."/>
            <person name="Nemec A."/>
            <person name="Young S.K."/>
            <person name="Zeng Q."/>
            <person name="Gargeya S."/>
            <person name="Fitzgerald M."/>
            <person name="Abouelleil A."/>
            <person name="Alvarado L."/>
            <person name="Berlin A.M."/>
            <person name="Chapman S.B."/>
            <person name="Gainer-Dewar J."/>
            <person name="Goldberg J."/>
            <person name="Gnerre S."/>
            <person name="Griggs A."/>
            <person name="Gujja S."/>
            <person name="Hansen M."/>
            <person name="Howarth C."/>
            <person name="Imamovic A."/>
            <person name="Ireland A."/>
            <person name="Larimer J."/>
            <person name="McCowan C."/>
            <person name="Murphy C."/>
            <person name="Pearson M."/>
            <person name="Poon T.W."/>
            <person name="Priest M."/>
            <person name="Roberts A."/>
            <person name="Saif S."/>
            <person name="Shea T."/>
            <person name="Sykes S."/>
            <person name="Wortman J."/>
            <person name="Nusbaum C."/>
            <person name="Birren B."/>
        </authorList>
    </citation>
    <scope>NUCLEOTIDE SEQUENCE [LARGE SCALE GENOMIC DNA]</scope>
    <source>
        <strain evidence="1 2">CIP 107465</strain>
    </source>
</reference>
<evidence type="ECO:0000313" key="1">
    <source>
        <dbReference type="EMBL" id="ESK54790.1"/>
    </source>
</evidence>
<name>V2V1L3_9GAMM</name>
<dbReference type="AlphaFoldDB" id="V2V1L3"/>
<organism evidence="1 2">
    <name type="scientific">Acinetobacter tjernbergiae DSM 14971 = CIP 107465</name>
    <dbReference type="NCBI Taxonomy" id="1120928"/>
    <lineage>
        <taxon>Bacteria</taxon>
        <taxon>Pseudomonadati</taxon>
        <taxon>Pseudomonadota</taxon>
        <taxon>Gammaproteobacteria</taxon>
        <taxon>Moraxellales</taxon>
        <taxon>Moraxellaceae</taxon>
        <taxon>Acinetobacter</taxon>
    </lineage>
</organism>
<dbReference type="Proteomes" id="UP000017404">
    <property type="component" value="Unassembled WGS sequence"/>
</dbReference>
<protein>
    <submittedName>
        <fullName evidence="1">Uncharacterized protein</fullName>
    </submittedName>
</protein>
<dbReference type="OrthoDB" id="6665625at2"/>
<evidence type="ECO:0000313" key="2">
    <source>
        <dbReference type="Proteomes" id="UP000017404"/>
    </source>
</evidence>
<gene>
    <name evidence="1" type="ORF">F990_02407</name>
</gene>
<dbReference type="PATRIC" id="fig|1120928.5.peg.2433"/>
<comment type="caution">
    <text evidence="1">The sequence shown here is derived from an EMBL/GenBank/DDBJ whole genome shotgun (WGS) entry which is preliminary data.</text>
</comment>
<keyword evidence="2" id="KW-1185">Reference proteome</keyword>
<dbReference type="EMBL" id="AYEV01000025">
    <property type="protein sequence ID" value="ESK54790.1"/>
    <property type="molecule type" value="Genomic_DNA"/>
</dbReference>
<dbReference type="eggNOG" id="ENOG5031R8T">
    <property type="taxonomic scope" value="Bacteria"/>
</dbReference>
<proteinExistence type="predicted"/>
<dbReference type="RefSeq" id="WP_018676820.1">
    <property type="nucleotide sequence ID" value="NZ_AYEV01000025.1"/>
</dbReference>
<accession>V2V1L3</accession>